<protein>
    <submittedName>
        <fullName evidence="1">Uncharacterized protein</fullName>
    </submittedName>
</protein>
<reference evidence="1 2" key="1">
    <citation type="journal article" date="2023" name="Plants (Basel)">
        <title>Bridging the Gap: Combining Genomics and Transcriptomics Approaches to Understand Stylosanthes scabra, an Orphan Legume from the Brazilian Caatinga.</title>
        <authorList>
            <person name="Ferreira-Neto J.R.C."/>
            <person name="da Silva M.D."/>
            <person name="Binneck E."/>
            <person name="de Melo N.F."/>
            <person name="da Silva R.H."/>
            <person name="de Melo A.L.T.M."/>
            <person name="Pandolfi V."/>
            <person name="Bustamante F.O."/>
            <person name="Brasileiro-Vidal A.C."/>
            <person name="Benko-Iseppon A.M."/>
        </authorList>
    </citation>
    <scope>NUCLEOTIDE SEQUENCE [LARGE SCALE GENOMIC DNA]</scope>
    <source>
        <tissue evidence="1">Leaves</tissue>
    </source>
</reference>
<feature type="non-terminal residue" evidence="1">
    <location>
        <position position="1"/>
    </location>
</feature>
<organism evidence="1 2">
    <name type="scientific">Stylosanthes scabra</name>
    <dbReference type="NCBI Taxonomy" id="79078"/>
    <lineage>
        <taxon>Eukaryota</taxon>
        <taxon>Viridiplantae</taxon>
        <taxon>Streptophyta</taxon>
        <taxon>Embryophyta</taxon>
        <taxon>Tracheophyta</taxon>
        <taxon>Spermatophyta</taxon>
        <taxon>Magnoliopsida</taxon>
        <taxon>eudicotyledons</taxon>
        <taxon>Gunneridae</taxon>
        <taxon>Pentapetalae</taxon>
        <taxon>rosids</taxon>
        <taxon>fabids</taxon>
        <taxon>Fabales</taxon>
        <taxon>Fabaceae</taxon>
        <taxon>Papilionoideae</taxon>
        <taxon>50 kb inversion clade</taxon>
        <taxon>dalbergioids sensu lato</taxon>
        <taxon>Dalbergieae</taxon>
        <taxon>Pterocarpus clade</taxon>
        <taxon>Stylosanthes</taxon>
    </lineage>
</organism>
<keyword evidence="2" id="KW-1185">Reference proteome</keyword>
<accession>A0ABU6VYZ3</accession>
<comment type="caution">
    <text evidence="1">The sequence shown here is derived from an EMBL/GenBank/DDBJ whole genome shotgun (WGS) entry which is preliminary data.</text>
</comment>
<dbReference type="EMBL" id="JASCZI010155083">
    <property type="protein sequence ID" value="MED6178274.1"/>
    <property type="molecule type" value="Genomic_DNA"/>
</dbReference>
<name>A0ABU6VYZ3_9FABA</name>
<evidence type="ECO:0000313" key="1">
    <source>
        <dbReference type="EMBL" id="MED6178274.1"/>
    </source>
</evidence>
<gene>
    <name evidence="1" type="ORF">PIB30_105988</name>
</gene>
<evidence type="ECO:0000313" key="2">
    <source>
        <dbReference type="Proteomes" id="UP001341840"/>
    </source>
</evidence>
<dbReference type="Proteomes" id="UP001341840">
    <property type="component" value="Unassembled WGS sequence"/>
</dbReference>
<sequence>NTKDKNLNQNNIPSLSNIDTWLRTKAVRWLNDGEHGSFGSEHIADEGGSSLELGGMWVMGGRQARRGLPAVRNGAGEMVVGLGGAEGEVGGRWRLGLWICKMR</sequence>
<proteinExistence type="predicted"/>